<accession>A0A067NI29</accession>
<dbReference type="HOGENOM" id="CLU_543038_0_0_1"/>
<protein>
    <recommendedName>
        <fullName evidence="2">Ubiquitin-like domain-containing protein</fullName>
    </recommendedName>
</protein>
<dbReference type="AlphaFoldDB" id="A0A067NI29"/>
<dbReference type="InterPro" id="IPR001452">
    <property type="entry name" value="SH3_domain"/>
</dbReference>
<dbReference type="Proteomes" id="UP000027073">
    <property type="component" value="Unassembled WGS sequence"/>
</dbReference>
<dbReference type="SMART" id="SM00326">
    <property type="entry name" value="SH3"/>
    <property type="match status" value="1"/>
</dbReference>
<dbReference type="Pfam" id="PF07653">
    <property type="entry name" value="SH3_2"/>
    <property type="match status" value="1"/>
</dbReference>
<dbReference type="Gene3D" id="2.30.30.40">
    <property type="entry name" value="SH3 Domains"/>
    <property type="match status" value="1"/>
</dbReference>
<proteinExistence type="predicted"/>
<dbReference type="SUPFAM" id="SSF50044">
    <property type="entry name" value="SH3-domain"/>
    <property type="match status" value="1"/>
</dbReference>
<dbReference type="SUPFAM" id="SSF54236">
    <property type="entry name" value="Ubiquitin-like"/>
    <property type="match status" value="2"/>
</dbReference>
<keyword evidence="1" id="KW-0728">SH3 domain</keyword>
<evidence type="ECO:0000313" key="3">
    <source>
        <dbReference type="EMBL" id="KDQ23396.1"/>
    </source>
</evidence>
<feature type="domain" description="Ubiquitin-like" evidence="2">
    <location>
        <begin position="1"/>
        <end position="59"/>
    </location>
</feature>
<sequence length="502" mass="55967">MLIRIQHEMANSSQVYSVEPTEPVEALKALIEDTEGIPAEQQTLTSDGSPLLTLRSLSEEDTVVLSFLPNITLRLDDGTRRKFPIRLECTVDELLDRICLAEGNLWLSRPDLHLVLGQRLLLGETSLSSNGVGPGSELILSPSDALQEAQLETDIRNTTDAVDGREEGPPRKKIKRRTPAAVVRAYFDWDGDMKHPMVQGLPLRQGSFISVFDMTTPDWCFGQCGDDEGHFPRQYVKLMDIFTPGFECRMGTDDPILKGVSLSQSKSSRRISPFTSFLMFGFIPPSQYGLDQPPASPPRPPLPPFSYPREPPIVFPVRLGDKGRSFAKIQVTFPYHNIAPDSRVPVNLRVECCPIPPRRITSIMLVLAFPGNDIGDINPTLVLGPQMQTNESESWHKQIIAVKTDDSADAANFGMKLVHDWEEKLVAMRTTRMVVQGTSVGGDTALWMLTEDTGKGLPTETTMSLSLRHRPARMEYSCIVTHILQEKTQRDRVDGDQILYAT</sequence>
<dbReference type="InterPro" id="IPR036028">
    <property type="entry name" value="SH3-like_dom_sf"/>
</dbReference>
<dbReference type="InterPro" id="IPR000626">
    <property type="entry name" value="Ubiquitin-like_dom"/>
</dbReference>
<organism evidence="3 4">
    <name type="scientific">Pleurotus ostreatus (strain PC15)</name>
    <name type="common">Oyster mushroom</name>
    <dbReference type="NCBI Taxonomy" id="1137138"/>
    <lineage>
        <taxon>Eukaryota</taxon>
        <taxon>Fungi</taxon>
        <taxon>Dikarya</taxon>
        <taxon>Basidiomycota</taxon>
        <taxon>Agaricomycotina</taxon>
        <taxon>Agaricomycetes</taxon>
        <taxon>Agaricomycetidae</taxon>
        <taxon>Agaricales</taxon>
        <taxon>Pleurotineae</taxon>
        <taxon>Pleurotaceae</taxon>
        <taxon>Pleurotus</taxon>
    </lineage>
</organism>
<dbReference type="InParanoid" id="A0A067NI29"/>
<gene>
    <name evidence="3" type="ORF">PLEOSDRAFT_1114420</name>
</gene>
<dbReference type="VEuPathDB" id="FungiDB:PLEOSDRAFT_1114420"/>
<name>A0A067NI29_PLEO1</name>
<evidence type="ECO:0000259" key="2">
    <source>
        <dbReference type="PROSITE" id="PS50053"/>
    </source>
</evidence>
<evidence type="ECO:0000313" key="4">
    <source>
        <dbReference type="Proteomes" id="UP000027073"/>
    </source>
</evidence>
<dbReference type="EMBL" id="KL198013">
    <property type="protein sequence ID" value="KDQ23396.1"/>
    <property type="molecule type" value="Genomic_DNA"/>
</dbReference>
<dbReference type="Pfam" id="PF00240">
    <property type="entry name" value="ubiquitin"/>
    <property type="match status" value="1"/>
</dbReference>
<evidence type="ECO:0000256" key="1">
    <source>
        <dbReference type="ARBA" id="ARBA00022443"/>
    </source>
</evidence>
<reference evidence="4" key="1">
    <citation type="journal article" date="2014" name="Proc. Natl. Acad. Sci. U.S.A.">
        <title>Extensive sampling of basidiomycete genomes demonstrates inadequacy of the white-rot/brown-rot paradigm for wood decay fungi.</title>
        <authorList>
            <person name="Riley R."/>
            <person name="Salamov A.A."/>
            <person name="Brown D.W."/>
            <person name="Nagy L.G."/>
            <person name="Floudas D."/>
            <person name="Held B.W."/>
            <person name="Levasseur A."/>
            <person name="Lombard V."/>
            <person name="Morin E."/>
            <person name="Otillar R."/>
            <person name="Lindquist E.A."/>
            <person name="Sun H."/>
            <person name="LaButti K.M."/>
            <person name="Schmutz J."/>
            <person name="Jabbour D."/>
            <person name="Luo H."/>
            <person name="Baker S.E."/>
            <person name="Pisabarro A.G."/>
            <person name="Walton J.D."/>
            <person name="Blanchette R.A."/>
            <person name="Henrissat B."/>
            <person name="Martin F."/>
            <person name="Cullen D."/>
            <person name="Hibbett D.S."/>
            <person name="Grigoriev I.V."/>
        </authorList>
    </citation>
    <scope>NUCLEOTIDE SEQUENCE [LARGE SCALE GENOMIC DNA]</scope>
    <source>
        <strain evidence="4">PC15</strain>
    </source>
</reference>
<dbReference type="OrthoDB" id="428577at2759"/>
<dbReference type="Gene3D" id="3.10.20.90">
    <property type="entry name" value="Phosphatidylinositol 3-kinase Catalytic Subunit, Chain A, domain 1"/>
    <property type="match status" value="1"/>
</dbReference>
<dbReference type="SMART" id="SM00213">
    <property type="entry name" value="UBQ"/>
    <property type="match status" value="2"/>
</dbReference>
<dbReference type="PROSITE" id="PS50053">
    <property type="entry name" value="UBIQUITIN_2"/>
    <property type="match status" value="1"/>
</dbReference>
<dbReference type="InterPro" id="IPR029071">
    <property type="entry name" value="Ubiquitin-like_domsf"/>
</dbReference>